<evidence type="ECO:0000256" key="3">
    <source>
        <dbReference type="SAM" id="Coils"/>
    </source>
</evidence>
<dbReference type="FunFam" id="2.40.420.20:FF:000001">
    <property type="entry name" value="Efflux RND transporter periplasmic adaptor subunit"/>
    <property type="match status" value="1"/>
</dbReference>
<evidence type="ECO:0000313" key="10">
    <source>
        <dbReference type="EMBL" id="AQT70023.1"/>
    </source>
</evidence>
<dbReference type="Gene3D" id="1.10.287.470">
    <property type="entry name" value="Helix hairpin bin"/>
    <property type="match status" value="1"/>
</dbReference>
<dbReference type="GO" id="GO:0030313">
    <property type="term" value="C:cell envelope"/>
    <property type="evidence" value="ECO:0007669"/>
    <property type="project" value="UniProtKB-SubCell"/>
</dbReference>
<evidence type="ECO:0000259" key="8">
    <source>
        <dbReference type="Pfam" id="PF25944"/>
    </source>
</evidence>
<feature type="domain" description="Multidrug resistance protein MdtA-like barrel-sandwich hybrid" evidence="7">
    <location>
        <begin position="88"/>
        <end position="223"/>
    </location>
</feature>
<gene>
    <name evidence="10" type="primary">bepF</name>
    <name evidence="10" type="ORF">STSP2_03225</name>
</gene>
<evidence type="ECO:0000256" key="1">
    <source>
        <dbReference type="ARBA" id="ARBA00004196"/>
    </source>
</evidence>
<evidence type="ECO:0000256" key="4">
    <source>
        <dbReference type="SAM" id="MobiDB-lite"/>
    </source>
</evidence>
<protein>
    <submittedName>
        <fullName evidence="10">Efflux pump periplasmic linker BepF</fullName>
    </submittedName>
</protein>
<dbReference type="NCBIfam" id="TIGR01730">
    <property type="entry name" value="RND_mfp"/>
    <property type="match status" value="1"/>
</dbReference>
<dbReference type="PANTHER" id="PTHR30158">
    <property type="entry name" value="ACRA/E-RELATED COMPONENT OF DRUG EFFLUX TRANSPORTER"/>
    <property type="match status" value="1"/>
</dbReference>
<dbReference type="Gene3D" id="2.40.420.20">
    <property type="match status" value="1"/>
</dbReference>
<dbReference type="GO" id="GO:0022857">
    <property type="term" value="F:transmembrane transporter activity"/>
    <property type="evidence" value="ECO:0007669"/>
    <property type="project" value="InterPro"/>
</dbReference>
<evidence type="ECO:0000256" key="2">
    <source>
        <dbReference type="ARBA" id="ARBA00009477"/>
    </source>
</evidence>
<dbReference type="AlphaFoldDB" id="A0A1U9NQ09"/>
<dbReference type="InterPro" id="IPR058624">
    <property type="entry name" value="MdtA-like_HH"/>
</dbReference>
<dbReference type="STRING" id="1936003.STSP2_03225"/>
<dbReference type="InterPro" id="IPR058626">
    <property type="entry name" value="MdtA-like_b-barrel"/>
</dbReference>
<keyword evidence="11" id="KW-1185">Reference proteome</keyword>
<dbReference type="Gene3D" id="2.40.30.170">
    <property type="match status" value="1"/>
</dbReference>
<feature type="region of interest" description="Disordered" evidence="4">
    <location>
        <begin position="43"/>
        <end position="62"/>
    </location>
</feature>
<dbReference type="OrthoDB" id="9816569at2"/>
<dbReference type="Pfam" id="PF25917">
    <property type="entry name" value="BSH_RND"/>
    <property type="match status" value="1"/>
</dbReference>
<feature type="transmembrane region" description="Helical" evidence="5">
    <location>
        <begin position="21"/>
        <end position="38"/>
    </location>
</feature>
<organism evidence="10 11">
    <name type="scientific">Anaerohalosphaera lusitana</name>
    <dbReference type="NCBI Taxonomy" id="1936003"/>
    <lineage>
        <taxon>Bacteria</taxon>
        <taxon>Pseudomonadati</taxon>
        <taxon>Planctomycetota</taxon>
        <taxon>Phycisphaerae</taxon>
        <taxon>Sedimentisphaerales</taxon>
        <taxon>Anaerohalosphaeraceae</taxon>
        <taxon>Anaerohalosphaera</taxon>
    </lineage>
</organism>
<dbReference type="InterPro" id="IPR058625">
    <property type="entry name" value="MdtA-like_BSH"/>
</dbReference>
<dbReference type="Pfam" id="PF25876">
    <property type="entry name" value="HH_MFP_RND"/>
    <property type="match status" value="1"/>
</dbReference>
<dbReference type="SUPFAM" id="SSF111369">
    <property type="entry name" value="HlyD-like secretion proteins"/>
    <property type="match status" value="1"/>
</dbReference>
<feature type="domain" description="Multidrug resistance protein MdtA-like C-terminal permuted SH3" evidence="9">
    <location>
        <begin position="323"/>
        <end position="381"/>
    </location>
</feature>
<dbReference type="KEGG" id="alus:STSP2_03225"/>
<evidence type="ECO:0000313" key="11">
    <source>
        <dbReference type="Proteomes" id="UP000189674"/>
    </source>
</evidence>
<keyword evidence="5" id="KW-0472">Membrane</keyword>
<keyword evidence="5" id="KW-1133">Transmembrane helix</keyword>
<dbReference type="InterPro" id="IPR058627">
    <property type="entry name" value="MdtA-like_C"/>
</dbReference>
<dbReference type="Gene3D" id="2.40.50.100">
    <property type="match status" value="1"/>
</dbReference>
<reference evidence="11" key="1">
    <citation type="submission" date="2017-02" db="EMBL/GenBank/DDBJ databases">
        <title>Comparative genomics and description of representatives of a novel lineage of planctomycetes thriving in anoxic sediments.</title>
        <authorList>
            <person name="Spring S."/>
            <person name="Bunk B."/>
            <person name="Sproer C."/>
        </authorList>
    </citation>
    <scope>NUCLEOTIDE SEQUENCE [LARGE SCALE GENOMIC DNA]</scope>
    <source>
        <strain evidence="11">ST-NAGAB-D1</strain>
    </source>
</reference>
<dbReference type="Pfam" id="PF25967">
    <property type="entry name" value="RND-MFP_C"/>
    <property type="match status" value="1"/>
</dbReference>
<dbReference type="GO" id="GO:0005886">
    <property type="term" value="C:plasma membrane"/>
    <property type="evidence" value="ECO:0007669"/>
    <property type="project" value="TreeGrafter"/>
</dbReference>
<dbReference type="Pfam" id="PF25944">
    <property type="entry name" value="Beta-barrel_RND"/>
    <property type="match status" value="1"/>
</dbReference>
<feature type="coiled-coil region" evidence="3">
    <location>
        <begin position="121"/>
        <end position="192"/>
    </location>
</feature>
<keyword evidence="3" id="KW-0175">Coiled coil</keyword>
<dbReference type="RefSeq" id="WP_146663654.1">
    <property type="nucleotide sequence ID" value="NZ_CP019791.1"/>
</dbReference>
<evidence type="ECO:0000259" key="9">
    <source>
        <dbReference type="Pfam" id="PF25967"/>
    </source>
</evidence>
<dbReference type="EMBL" id="CP019791">
    <property type="protein sequence ID" value="AQT70023.1"/>
    <property type="molecule type" value="Genomic_DNA"/>
</dbReference>
<proteinExistence type="inferred from homology"/>
<comment type="subcellular location">
    <subcellularLocation>
        <location evidence="1">Cell envelope</location>
    </subcellularLocation>
</comment>
<accession>A0A1U9NQ09</accession>
<sequence length="401" mass="43985">MSDKKKDTDKKHSLAKGLGTFVLFAVLIAVGWTLNALMPGGKPGGPPAGPGAQMPGKGGPPAVKVQTVSEEMIYPSSEYIGHVKPVQTVDLRAQVDGYIEKVHFEEGSVVEQGQLLFTIRQDRYKARIASHEAMLAQAQANLVRAEKYLARLRNAEKRSIVQAEFDKAESDVMQLKAQIKQHQAQIQLAEIDLDYTEIHAPIDGKIGQAFATQGNYVSPASGTLAQIVQLDPIRVGFSMPDRDYLTLLEKIQQDDANVTSRIQLPNGSDYPATGVYDFTDNTMDRSTGTIAVFSKFKNDRSLLIPNSYVNVSLQTGDGKKMPVISQRALVQESQGTFVYVLKDDNTLEKRPVKLAQALKSDQAISEGLSVGEKVVVRGLQKVKPGTKVTLLDKQSQEYTRK</sequence>
<evidence type="ECO:0000256" key="5">
    <source>
        <dbReference type="SAM" id="Phobius"/>
    </source>
</evidence>
<dbReference type="InterPro" id="IPR006143">
    <property type="entry name" value="RND_pump_MFP"/>
</dbReference>
<evidence type="ECO:0000259" key="7">
    <source>
        <dbReference type="Pfam" id="PF25917"/>
    </source>
</evidence>
<evidence type="ECO:0000259" key="6">
    <source>
        <dbReference type="Pfam" id="PF25876"/>
    </source>
</evidence>
<dbReference type="Proteomes" id="UP000189674">
    <property type="component" value="Chromosome"/>
</dbReference>
<feature type="domain" description="Multidrug resistance protein MdtA-like beta-barrel" evidence="8">
    <location>
        <begin position="232"/>
        <end position="316"/>
    </location>
</feature>
<keyword evidence="5" id="KW-0812">Transmembrane</keyword>
<dbReference type="GO" id="GO:0046677">
    <property type="term" value="P:response to antibiotic"/>
    <property type="evidence" value="ECO:0007669"/>
    <property type="project" value="TreeGrafter"/>
</dbReference>
<comment type="similarity">
    <text evidence="2">Belongs to the membrane fusion protein (MFP) (TC 8.A.1) family.</text>
</comment>
<feature type="domain" description="Multidrug resistance protein MdtA-like alpha-helical hairpin" evidence="6">
    <location>
        <begin position="129"/>
        <end position="196"/>
    </location>
</feature>
<name>A0A1U9NQ09_9BACT</name>